<dbReference type="PANTHER" id="PTHR44757:SF4">
    <property type="entry name" value="DIGUANYLATE CYCLASE DGCE-RELATED"/>
    <property type="match status" value="1"/>
</dbReference>
<feature type="domain" description="PAC" evidence="3">
    <location>
        <begin position="667"/>
        <end position="719"/>
    </location>
</feature>
<reference evidence="7" key="1">
    <citation type="submission" date="2021-03" db="EMBL/GenBank/DDBJ databases">
        <title>Alkalibacter marinus sp. nov., isolated from tidal flat sediment.</title>
        <authorList>
            <person name="Namirimu T."/>
            <person name="Yang J.-A."/>
            <person name="Yang S.-H."/>
            <person name="Kim Y.-J."/>
            <person name="Kwon K.K."/>
        </authorList>
    </citation>
    <scope>NUCLEOTIDE SEQUENCE</scope>
    <source>
        <strain evidence="7">ES005</strain>
    </source>
</reference>
<dbReference type="CDD" id="cd00077">
    <property type="entry name" value="HDc"/>
    <property type="match status" value="1"/>
</dbReference>
<dbReference type="SUPFAM" id="SSF55781">
    <property type="entry name" value="GAF domain-like"/>
    <property type="match status" value="1"/>
</dbReference>
<evidence type="ECO:0000256" key="1">
    <source>
        <dbReference type="SAM" id="Phobius"/>
    </source>
</evidence>
<dbReference type="InterPro" id="IPR013656">
    <property type="entry name" value="PAS_4"/>
</dbReference>
<dbReference type="InterPro" id="IPR001610">
    <property type="entry name" value="PAC"/>
</dbReference>
<organism evidence="7 8">
    <name type="scientific">Alkalibacter rhizosphaerae</name>
    <dbReference type="NCBI Taxonomy" id="2815577"/>
    <lineage>
        <taxon>Bacteria</taxon>
        <taxon>Bacillati</taxon>
        <taxon>Bacillota</taxon>
        <taxon>Clostridia</taxon>
        <taxon>Eubacteriales</taxon>
        <taxon>Eubacteriaceae</taxon>
        <taxon>Alkalibacter</taxon>
    </lineage>
</organism>
<dbReference type="Proteomes" id="UP000663499">
    <property type="component" value="Chromosome"/>
</dbReference>
<evidence type="ECO:0000313" key="7">
    <source>
        <dbReference type="EMBL" id="QSX07837.1"/>
    </source>
</evidence>
<dbReference type="InterPro" id="IPR037522">
    <property type="entry name" value="HD_GYP_dom"/>
</dbReference>
<dbReference type="Pfam" id="PF13426">
    <property type="entry name" value="PAS_9"/>
    <property type="match status" value="1"/>
</dbReference>
<dbReference type="PROSITE" id="PS51832">
    <property type="entry name" value="HD_GYP"/>
    <property type="match status" value="1"/>
</dbReference>
<dbReference type="Pfam" id="PF00989">
    <property type="entry name" value="PAS"/>
    <property type="match status" value="2"/>
</dbReference>
<keyword evidence="1" id="KW-0472">Membrane</keyword>
<dbReference type="InterPro" id="IPR013767">
    <property type="entry name" value="PAS_fold"/>
</dbReference>
<feature type="domain" description="PAS" evidence="2">
    <location>
        <begin position="457"/>
        <end position="510"/>
    </location>
</feature>
<dbReference type="Gene3D" id="3.30.450.20">
    <property type="entry name" value="PAS domain"/>
    <property type="match status" value="4"/>
</dbReference>
<dbReference type="SUPFAM" id="SSF55785">
    <property type="entry name" value="PYP-like sensor domain (PAS domain)"/>
    <property type="match status" value="4"/>
</dbReference>
<dbReference type="GO" id="GO:0006355">
    <property type="term" value="P:regulation of DNA-templated transcription"/>
    <property type="evidence" value="ECO:0007669"/>
    <property type="project" value="InterPro"/>
</dbReference>
<dbReference type="SMART" id="SM00086">
    <property type="entry name" value="PAC"/>
    <property type="match status" value="3"/>
</dbReference>
<dbReference type="NCBIfam" id="TIGR00254">
    <property type="entry name" value="GGDEF"/>
    <property type="match status" value="1"/>
</dbReference>
<dbReference type="InterPro" id="IPR029787">
    <property type="entry name" value="Nucleotide_cyclase"/>
</dbReference>
<dbReference type="PROSITE" id="PS50112">
    <property type="entry name" value="PAS"/>
    <property type="match status" value="4"/>
</dbReference>
<dbReference type="Pfam" id="PF13487">
    <property type="entry name" value="HD_5"/>
    <property type="match status" value="1"/>
</dbReference>
<dbReference type="PROSITE" id="PS50113">
    <property type="entry name" value="PAC"/>
    <property type="match status" value="1"/>
</dbReference>
<dbReference type="InterPro" id="IPR003018">
    <property type="entry name" value="GAF"/>
</dbReference>
<feature type="domain" description="GGDEF" evidence="4">
    <location>
        <begin position="748"/>
        <end position="878"/>
    </location>
</feature>
<dbReference type="PROSITE" id="PS50887">
    <property type="entry name" value="GGDEF"/>
    <property type="match status" value="1"/>
</dbReference>
<name>A0A975AGX2_9FIRM</name>
<protein>
    <submittedName>
        <fullName evidence="7">PAS domain S-box protein</fullName>
    </submittedName>
</protein>
<dbReference type="Gene3D" id="3.30.70.270">
    <property type="match status" value="1"/>
</dbReference>
<feature type="domain" description="HD-GYP" evidence="6">
    <location>
        <begin position="869"/>
        <end position="1054"/>
    </location>
</feature>
<evidence type="ECO:0000259" key="6">
    <source>
        <dbReference type="PROSITE" id="PS51832"/>
    </source>
</evidence>
<sequence>MNTKPGVSAQSVEMDFDAMFHGHGSAMLLIDPDTGQILHANEAASKFYGYAVDELAIMNINDINTLSSAETAEEMEKALEEERNFFVFQHQVASGDIKTVEVYSYPFVYKGQRILYSIIHDITPRTMLEAENRRMEFAIIAGLALVLVLSLFYAFRWRKNHKDLLMKTKEIENFNELRKAFIDADDRLIYLKDENLRYLFVNTAMEHFYGIPEEDLIGKEDQEITSKEFADLRRKTDEIVLTEKRRHEQDVQWNDRIYKINKFPIQLMNDNTGVGAYVEDVTEERNHHTERERTLMRNAILVDVFTKSFSDTREQLKYVLDRAMELTGSRFGYIFQYDEEKEIFEMNTWSDDVMEACKTAEVQTIYELTKTGLWGEAVRQQRAIIDNDYQAPGLMKKGLPEGHVIMKNFMTVPIYFKGKIVATIGLANKETDYDALDVDQVTVLMNGVWNAVQQKSGEEQLQLLLDSTAEGIYGMDLEGRCTFINRSALEFLGYEEEGALLGTNIHEAIHYRTRQGHLMPLDECRIRIAVEEGRGVHVTDEVFWRKDNTSFDVEYYSYPQYRHGELVGAVVTFVDSTHRRKLEENLYKEKEQFRTTLLSVGDAVISTDNHGRIQVMNPIAEELTGWTQQEAQGKRFEEVFHIINEYTREICENPVERVLEIGEIIELANHTILIAKDGKEIPIEDSAAPITDIKGRTTGVVIVFRDFSDKREKIREIEYLSFHDHLTGLYNRRYMEDSIRRLDAQRNLPFTVMAVDVNGLKLTNDAFGHRMGDLLLQKVGGLLKEVCRADDILGRMGGDEFVILLPSTTDEQAKSIKRRIMEASTTIKLDSVIVSLAVGHATKENMEQSMGSVMTLADNNMYKDKLKYGKTMRSQTIEVVLKNINLKYDKEQVHTERVSQYCEAIARKMDFSEKEIQDIKTAGVLHDIGKIMVPPELLNKPGPLTEEEFEIVKRHPEISYQILKSVDEYAVLAEDVLYHHERMDGQGYPEGLKGQEIPKNARIIAVADAYEAMTANRSYHVPKTKEEAIAELVRCAGSQFDPTIVDVFVKDVLS</sequence>
<dbReference type="Pfam" id="PF00990">
    <property type="entry name" value="GGDEF"/>
    <property type="match status" value="1"/>
</dbReference>
<dbReference type="InterPro" id="IPR043128">
    <property type="entry name" value="Rev_trsase/Diguanyl_cyclase"/>
</dbReference>
<dbReference type="SMART" id="SM00471">
    <property type="entry name" value="HDc"/>
    <property type="match status" value="1"/>
</dbReference>
<gene>
    <name evidence="7" type="ORF">J0B03_08440</name>
</gene>
<dbReference type="CDD" id="cd01949">
    <property type="entry name" value="GGDEF"/>
    <property type="match status" value="1"/>
</dbReference>
<proteinExistence type="predicted"/>
<dbReference type="InterPro" id="IPR003607">
    <property type="entry name" value="HD/PDEase_dom"/>
</dbReference>
<keyword evidence="1" id="KW-1133">Transmembrane helix</keyword>
<feature type="domain" description="PAS" evidence="2">
    <location>
        <begin position="12"/>
        <end position="82"/>
    </location>
</feature>
<dbReference type="AlphaFoldDB" id="A0A975AGX2"/>
<dbReference type="Gene3D" id="1.10.3210.10">
    <property type="entry name" value="Hypothetical protein af1432"/>
    <property type="match status" value="1"/>
</dbReference>
<feature type="domain" description="PAS" evidence="2">
    <location>
        <begin position="189"/>
        <end position="244"/>
    </location>
</feature>
<feature type="domain" description="PAS" evidence="2">
    <location>
        <begin position="589"/>
        <end position="662"/>
    </location>
</feature>
<dbReference type="InterPro" id="IPR000014">
    <property type="entry name" value="PAS"/>
</dbReference>
<feature type="domain" description="HD" evidence="5">
    <location>
        <begin position="891"/>
        <end position="1013"/>
    </location>
</feature>
<dbReference type="InterPro" id="IPR029016">
    <property type="entry name" value="GAF-like_dom_sf"/>
</dbReference>
<dbReference type="InterPro" id="IPR035965">
    <property type="entry name" value="PAS-like_dom_sf"/>
</dbReference>
<dbReference type="NCBIfam" id="TIGR00229">
    <property type="entry name" value="sensory_box"/>
    <property type="match status" value="4"/>
</dbReference>
<dbReference type="Pfam" id="PF08448">
    <property type="entry name" value="PAS_4"/>
    <property type="match status" value="1"/>
</dbReference>
<dbReference type="EMBL" id="CP071444">
    <property type="protein sequence ID" value="QSX07837.1"/>
    <property type="molecule type" value="Genomic_DNA"/>
</dbReference>
<keyword evidence="8" id="KW-1185">Reference proteome</keyword>
<dbReference type="PANTHER" id="PTHR44757">
    <property type="entry name" value="DIGUANYLATE CYCLASE DGCP"/>
    <property type="match status" value="1"/>
</dbReference>
<dbReference type="InterPro" id="IPR000700">
    <property type="entry name" value="PAS-assoc_C"/>
</dbReference>
<dbReference type="PROSITE" id="PS51831">
    <property type="entry name" value="HD"/>
    <property type="match status" value="1"/>
</dbReference>
<dbReference type="InterPro" id="IPR052155">
    <property type="entry name" value="Biofilm_reg_signaling"/>
</dbReference>
<dbReference type="Gene3D" id="3.30.450.40">
    <property type="match status" value="1"/>
</dbReference>
<evidence type="ECO:0000259" key="4">
    <source>
        <dbReference type="PROSITE" id="PS50887"/>
    </source>
</evidence>
<evidence type="ECO:0000313" key="8">
    <source>
        <dbReference type="Proteomes" id="UP000663499"/>
    </source>
</evidence>
<dbReference type="InterPro" id="IPR006674">
    <property type="entry name" value="HD_domain"/>
</dbReference>
<evidence type="ECO:0000259" key="5">
    <source>
        <dbReference type="PROSITE" id="PS51831"/>
    </source>
</evidence>
<dbReference type="RefSeq" id="WP_207299179.1">
    <property type="nucleotide sequence ID" value="NZ_CP071444.1"/>
</dbReference>
<dbReference type="KEGG" id="alka:J0B03_08440"/>
<feature type="transmembrane region" description="Helical" evidence="1">
    <location>
        <begin position="137"/>
        <end position="155"/>
    </location>
</feature>
<dbReference type="SUPFAM" id="SSF55073">
    <property type="entry name" value="Nucleotide cyclase"/>
    <property type="match status" value="1"/>
</dbReference>
<evidence type="ECO:0000259" key="3">
    <source>
        <dbReference type="PROSITE" id="PS50113"/>
    </source>
</evidence>
<dbReference type="SMART" id="SM00065">
    <property type="entry name" value="GAF"/>
    <property type="match status" value="1"/>
</dbReference>
<keyword evidence="1" id="KW-0812">Transmembrane</keyword>
<dbReference type="Pfam" id="PF13185">
    <property type="entry name" value="GAF_2"/>
    <property type="match status" value="1"/>
</dbReference>
<dbReference type="SUPFAM" id="SSF109604">
    <property type="entry name" value="HD-domain/PDEase-like"/>
    <property type="match status" value="1"/>
</dbReference>
<dbReference type="CDD" id="cd00130">
    <property type="entry name" value="PAS"/>
    <property type="match status" value="2"/>
</dbReference>
<dbReference type="SMART" id="SM00267">
    <property type="entry name" value="GGDEF"/>
    <property type="match status" value="1"/>
</dbReference>
<dbReference type="SMART" id="SM00091">
    <property type="entry name" value="PAS"/>
    <property type="match status" value="4"/>
</dbReference>
<evidence type="ECO:0000259" key="2">
    <source>
        <dbReference type="PROSITE" id="PS50112"/>
    </source>
</evidence>
<dbReference type="InterPro" id="IPR000160">
    <property type="entry name" value="GGDEF_dom"/>
</dbReference>
<accession>A0A975AGX2</accession>